<proteinExistence type="predicted"/>
<dbReference type="Proteomes" id="UP000701698">
    <property type="component" value="Unassembled WGS sequence"/>
</dbReference>
<comment type="caution">
    <text evidence="1">The sequence shown here is derived from an EMBL/GenBank/DDBJ whole genome shotgun (WGS) entry which is preliminary data.</text>
</comment>
<accession>A0A955LHU3</accession>
<organism evidence="1 2">
    <name type="scientific">candidate division WWE3 bacterium</name>
    <dbReference type="NCBI Taxonomy" id="2053526"/>
    <lineage>
        <taxon>Bacteria</taxon>
        <taxon>Katanobacteria</taxon>
    </lineage>
</organism>
<protein>
    <submittedName>
        <fullName evidence="1">Uncharacterized protein</fullName>
    </submittedName>
</protein>
<evidence type="ECO:0000313" key="1">
    <source>
        <dbReference type="EMBL" id="MCA9390517.1"/>
    </source>
</evidence>
<gene>
    <name evidence="1" type="ORF">KC571_03875</name>
</gene>
<reference evidence="1" key="1">
    <citation type="submission" date="2020-04" db="EMBL/GenBank/DDBJ databases">
        <authorList>
            <person name="Zhang T."/>
        </authorList>
    </citation>
    <scope>NUCLEOTIDE SEQUENCE</scope>
    <source>
        <strain evidence="1">HKST-UBA01</strain>
    </source>
</reference>
<sequence length="252" mass="29624">MQFLTRRIKSRLIGTIYLYFINAYTDAYLAEKLDDSSNVSHFSDRIELLQHYSTKWKIPDTAFIYTQYYLNGLYDYAYAQLFMKLLVLVDRRAAEIIQEEVNRYRKLLNMHDAYTEFSSRSYALLKLLIVPIWEFLLGKLPFEKTFSQQFPSHLHSFSPEIIVPGIMMVEMLNIQSNHQQVQMIKQYDGQEATKIVAIRLFTSRFGDDETLIEQAIIATLKAASRWDALFKMFLQVRFRANSYVVSEDGTVK</sequence>
<dbReference type="AlphaFoldDB" id="A0A955LHU3"/>
<reference evidence="1" key="2">
    <citation type="journal article" date="2021" name="Microbiome">
        <title>Successional dynamics and alternative stable states in a saline activated sludge microbial community over 9 years.</title>
        <authorList>
            <person name="Wang Y."/>
            <person name="Ye J."/>
            <person name="Ju F."/>
            <person name="Liu L."/>
            <person name="Boyd J.A."/>
            <person name="Deng Y."/>
            <person name="Parks D.H."/>
            <person name="Jiang X."/>
            <person name="Yin X."/>
            <person name="Woodcroft B.J."/>
            <person name="Tyson G.W."/>
            <person name="Hugenholtz P."/>
            <person name="Polz M.F."/>
            <person name="Zhang T."/>
        </authorList>
    </citation>
    <scope>NUCLEOTIDE SEQUENCE</scope>
    <source>
        <strain evidence="1">HKST-UBA01</strain>
    </source>
</reference>
<evidence type="ECO:0000313" key="2">
    <source>
        <dbReference type="Proteomes" id="UP000701698"/>
    </source>
</evidence>
<dbReference type="EMBL" id="JAGQKX010000117">
    <property type="protein sequence ID" value="MCA9390517.1"/>
    <property type="molecule type" value="Genomic_DNA"/>
</dbReference>
<name>A0A955LHU3_UNCKA</name>